<evidence type="ECO:0000256" key="1">
    <source>
        <dbReference type="SAM" id="Phobius"/>
    </source>
</evidence>
<evidence type="ECO:0000259" key="2">
    <source>
        <dbReference type="Pfam" id="PF25928"/>
    </source>
</evidence>
<feature type="transmembrane region" description="Helical" evidence="1">
    <location>
        <begin position="116"/>
        <end position="137"/>
    </location>
</feature>
<gene>
    <name evidence="3" type="ORF">SAMN04488556_4126</name>
</gene>
<feature type="transmembrane region" description="Helical" evidence="1">
    <location>
        <begin position="282"/>
        <end position="302"/>
    </location>
</feature>
<keyword evidence="1" id="KW-1133">Transmembrane helix</keyword>
<evidence type="ECO:0000313" key="3">
    <source>
        <dbReference type="EMBL" id="SFT05483.1"/>
    </source>
</evidence>
<proteinExistence type="predicted"/>
<accession>A0A1I6UVM3</accession>
<feature type="transmembrane region" description="Helical" evidence="1">
    <location>
        <begin position="211"/>
        <end position="228"/>
    </location>
</feature>
<keyword evidence="1" id="KW-0812">Transmembrane</keyword>
<dbReference type="Pfam" id="PF25928">
    <property type="entry name" value="DUF7973"/>
    <property type="match status" value="1"/>
</dbReference>
<sequence length="349" mass="36190">MVDIMAIWSLEYLLLAVAGGAFGAAIGGLPAFIFTGFMVIAGEAANLGGNAAAGGDAATIMITDSIAFGPVFGPHISFAAGAAASAYAAKQGYMDTDYDYHQAKNINYAFGTKPDVLAVGALFGAAGYVMVEALVAFSMPFDQVAMGVVLSAVLHRIVFGYDVVGTPATGWLNMTPFEREDRRPSDAVATDGGVVGERYVVEPWLPQQYKWLNVALLGVVVGVLGAYIGYASESVFLPFGISAASLVFLSIGHENFPVTHHITFPASTAVFALAGTDPVSSVSLFGVVTVGAAFGAVCALFGELFQRVFYAHGDTHLDPPAAAIVFGTFLIPVCNVLGILPGSAWIPAL</sequence>
<feature type="transmembrane region" description="Helical" evidence="1">
    <location>
        <begin position="322"/>
        <end position="346"/>
    </location>
</feature>
<dbReference type="Proteomes" id="UP000199199">
    <property type="component" value="Unassembled WGS sequence"/>
</dbReference>
<evidence type="ECO:0000313" key="4">
    <source>
        <dbReference type="Proteomes" id="UP000199199"/>
    </source>
</evidence>
<feature type="transmembrane region" description="Helical" evidence="1">
    <location>
        <begin position="235"/>
        <end position="252"/>
    </location>
</feature>
<dbReference type="OrthoDB" id="169477at2157"/>
<organism evidence="3 4">
    <name type="scientific">Halostagnicola kamekurae</name>
    <dbReference type="NCBI Taxonomy" id="619731"/>
    <lineage>
        <taxon>Archaea</taxon>
        <taxon>Methanobacteriati</taxon>
        <taxon>Methanobacteriota</taxon>
        <taxon>Stenosarchaea group</taxon>
        <taxon>Halobacteria</taxon>
        <taxon>Halobacteriales</taxon>
        <taxon>Natrialbaceae</taxon>
        <taxon>Halostagnicola</taxon>
    </lineage>
</organism>
<dbReference type="AlphaFoldDB" id="A0A1I6UVM3"/>
<feature type="transmembrane region" description="Helical" evidence="1">
    <location>
        <begin position="258"/>
        <end position="275"/>
    </location>
</feature>
<dbReference type="RefSeq" id="WP_092907526.1">
    <property type="nucleotide sequence ID" value="NZ_FOZS01000007.1"/>
</dbReference>
<dbReference type="InterPro" id="IPR058279">
    <property type="entry name" value="DUF7973"/>
</dbReference>
<name>A0A1I6UVM3_9EURY</name>
<reference evidence="4" key="1">
    <citation type="submission" date="2016-10" db="EMBL/GenBank/DDBJ databases">
        <authorList>
            <person name="Varghese N."/>
            <person name="Submissions S."/>
        </authorList>
    </citation>
    <scope>NUCLEOTIDE SEQUENCE [LARGE SCALE GENOMIC DNA]</scope>
    <source>
        <strain evidence="4">DSM 22427</strain>
    </source>
</reference>
<keyword evidence="1" id="KW-0472">Membrane</keyword>
<dbReference type="EMBL" id="FOZS01000007">
    <property type="protein sequence ID" value="SFT05483.1"/>
    <property type="molecule type" value="Genomic_DNA"/>
</dbReference>
<keyword evidence="4" id="KW-1185">Reference proteome</keyword>
<feature type="transmembrane region" description="Helical" evidence="1">
    <location>
        <begin position="12"/>
        <end position="40"/>
    </location>
</feature>
<feature type="domain" description="DUF7973" evidence="2">
    <location>
        <begin position="5"/>
        <end position="348"/>
    </location>
</feature>
<protein>
    <recommendedName>
        <fullName evidence="2">DUF7973 domain-containing protein</fullName>
    </recommendedName>
</protein>